<dbReference type="GO" id="GO:0051539">
    <property type="term" value="F:4 iron, 4 sulfur cluster binding"/>
    <property type="evidence" value="ECO:0007669"/>
    <property type="project" value="UniProtKB-KW"/>
</dbReference>
<feature type="active site" evidence="7">
    <location>
        <position position="374"/>
    </location>
</feature>
<dbReference type="Gene3D" id="3.40.50.150">
    <property type="entry name" value="Vaccinia Virus protein VP39"/>
    <property type="match status" value="1"/>
</dbReference>
<dbReference type="OrthoDB" id="9804590at2"/>
<gene>
    <name evidence="9" type="ORF">EDC90_101979</name>
</gene>
<evidence type="ECO:0000256" key="4">
    <source>
        <dbReference type="ARBA" id="ARBA00022691"/>
    </source>
</evidence>
<dbReference type="Gene3D" id="2.40.50.1070">
    <property type="match status" value="1"/>
</dbReference>
<comment type="caution">
    <text evidence="9">The sequence shown here is derived from an EMBL/GenBank/DDBJ whole genome shotgun (WGS) entry which is preliminary data.</text>
</comment>
<organism evidence="9 10">
    <name type="scientific">Martelella mediterranea</name>
    <dbReference type="NCBI Taxonomy" id="293089"/>
    <lineage>
        <taxon>Bacteria</taxon>
        <taxon>Pseudomonadati</taxon>
        <taxon>Pseudomonadota</taxon>
        <taxon>Alphaproteobacteria</taxon>
        <taxon>Hyphomicrobiales</taxon>
        <taxon>Aurantimonadaceae</taxon>
        <taxon>Martelella</taxon>
    </lineage>
</organism>
<dbReference type="PANTHER" id="PTHR11061">
    <property type="entry name" value="RNA M5U METHYLTRANSFERASE"/>
    <property type="match status" value="1"/>
</dbReference>
<evidence type="ECO:0000256" key="3">
    <source>
        <dbReference type="ARBA" id="ARBA00022679"/>
    </source>
</evidence>
<dbReference type="InterPro" id="IPR012340">
    <property type="entry name" value="NA-bd_OB-fold"/>
</dbReference>
<dbReference type="Proteomes" id="UP000295097">
    <property type="component" value="Unassembled WGS sequence"/>
</dbReference>
<dbReference type="InterPro" id="IPR010280">
    <property type="entry name" value="U5_MeTrfase_fam"/>
</dbReference>
<proteinExistence type="inferred from homology"/>
<dbReference type="PROSITE" id="PS01230">
    <property type="entry name" value="TRMA_1"/>
    <property type="match status" value="1"/>
</dbReference>
<dbReference type="RefSeq" id="WP_132312241.1">
    <property type="nucleotide sequence ID" value="NZ_SMAR01000019.1"/>
</dbReference>
<accession>A0A4R3NQW9</accession>
<keyword evidence="1" id="KW-0004">4Fe-4S</keyword>
<keyword evidence="1" id="KW-0408">Iron</keyword>
<name>A0A4R3NQW9_9HYPH</name>
<comment type="similarity">
    <text evidence="6">Belongs to the class I-like SAM-binding methyltransferase superfamily. RNA M5U methyltransferase family.</text>
</comment>
<feature type="active site" description="Nucleophile" evidence="6">
    <location>
        <position position="374"/>
    </location>
</feature>
<dbReference type="PROSITE" id="PS51687">
    <property type="entry name" value="SAM_MT_RNA_M5U"/>
    <property type="match status" value="1"/>
</dbReference>
<feature type="binding site" evidence="6">
    <location>
        <position position="280"/>
    </location>
    <ligand>
        <name>S-adenosyl-L-methionine</name>
        <dbReference type="ChEBI" id="CHEBI:59789"/>
    </ligand>
</feature>
<dbReference type="GO" id="GO:0070041">
    <property type="term" value="F:rRNA (uridine-C5-)-methyltransferase activity"/>
    <property type="evidence" value="ECO:0007669"/>
    <property type="project" value="TreeGrafter"/>
</dbReference>
<dbReference type="PANTHER" id="PTHR11061:SF49">
    <property type="entry name" value="23S RRNA (URACIL(1939)-C(5))-METHYLTRANSFERASE RLMD"/>
    <property type="match status" value="1"/>
</dbReference>
<evidence type="ECO:0000313" key="10">
    <source>
        <dbReference type="Proteomes" id="UP000295097"/>
    </source>
</evidence>
<evidence type="ECO:0000256" key="2">
    <source>
        <dbReference type="ARBA" id="ARBA00022603"/>
    </source>
</evidence>
<feature type="binding site" evidence="6">
    <location>
        <position position="348"/>
    </location>
    <ligand>
        <name>S-adenosyl-L-methionine</name>
        <dbReference type="ChEBI" id="CHEBI:59789"/>
    </ligand>
</feature>
<feature type="domain" description="TRAM" evidence="8">
    <location>
        <begin position="5"/>
        <end position="39"/>
    </location>
</feature>
<feature type="binding site" evidence="6">
    <location>
        <position position="253"/>
    </location>
    <ligand>
        <name>S-adenosyl-L-methionine</name>
        <dbReference type="ChEBI" id="CHEBI:59789"/>
    </ligand>
</feature>
<dbReference type="SUPFAM" id="SSF53335">
    <property type="entry name" value="S-adenosyl-L-methionine-dependent methyltransferases"/>
    <property type="match status" value="1"/>
</dbReference>
<dbReference type="InterPro" id="IPR002792">
    <property type="entry name" value="TRAM_dom"/>
</dbReference>
<evidence type="ECO:0000313" key="9">
    <source>
        <dbReference type="EMBL" id="TCT37342.1"/>
    </source>
</evidence>
<dbReference type="EMBL" id="SMAR01000019">
    <property type="protein sequence ID" value="TCT37342.1"/>
    <property type="molecule type" value="Genomic_DNA"/>
</dbReference>
<dbReference type="GO" id="GO:0070475">
    <property type="term" value="P:rRNA base methylation"/>
    <property type="evidence" value="ECO:0007669"/>
    <property type="project" value="TreeGrafter"/>
</dbReference>
<reference evidence="9 10" key="1">
    <citation type="submission" date="2019-03" db="EMBL/GenBank/DDBJ databases">
        <title>Freshwater and sediment microbial communities from various areas in North America, analyzing microbe dynamics in response to fracking.</title>
        <authorList>
            <person name="Lamendella R."/>
        </authorList>
    </citation>
    <scope>NUCLEOTIDE SEQUENCE [LARGE SCALE GENOMIC DNA]</scope>
    <source>
        <strain evidence="9 10">175.2</strain>
    </source>
</reference>
<keyword evidence="1" id="KW-0479">Metal-binding</keyword>
<keyword evidence="4 6" id="KW-0949">S-adenosyl-L-methionine</keyword>
<evidence type="ECO:0000256" key="5">
    <source>
        <dbReference type="ARBA" id="ARBA00023014"/>
    </source>
</evidence>
<dbReference type="AlphaFoldDB" id="A0A4R3NQW9"/>
<dbReference type="CDD" id="cd02440">
    <property type="entry name" value="AdoMet_MTases"/>
    <property type="match status" value="1"/>
</dbReference>
<keyword evidence="2 6" id="KW-0489">Methyltransferase</keyword>
<evidence type="ECO:0000256" key="6">
    <source>
        <dbReference type="PROSITE-ProRule" id="PRU01024"/>
    </source>
</evidence>
<dbReference type="Pfam" id="PF01938">
    <property type="entry name" value="TRAM"/>
    <property type="match status" value="1"/>
</dbReference>
<evidence type="ECO:0000256" key="7">
    <source>
        <dbReference type="PROSITE-ProRule" id="PRU10015"/>
    </source>
</evidence>
<protein>
    <submittedName>
        <fullName evidence="9">23S rRNA m(5)U-1939 methyltransferase</fullName>
    </submittedName>
</protein>
<sequence length="417" mass="44842">MAAETVTIAKLGSQGDGIAETTGGPVFVPFALPGETVMIARDKGHGTILSVLQASAKREQPSCRHFGPDGKNGTCGGCALQHVAEDDYRAFKVALVQDALTQHGIDCPVEPLVTSGPGERRRATFAGRRTEEGILLGFSSPSSHHIVSIEECPVLSPALFERLPALKLLAGILASNSDPFRIAVLETETGLDISFSGLKTPSEKRRQAAIRAAMTVKGIARLTLDDEIIVEPVKPALQIDGTKVFPPPASFAQTTERAEDAMAALVLSHLKGAKSVADLFSGFGTFALRLARKAQVHAVEFDQKALEALDYAVRNRQGLKAVSIERRDLFRRPLLPRELKGFDAVVFDPPRAGAKEQAEELARSKVSRIAAVSCNPATLARDLRILIEGGYRVESVTPVDQFYWSPHVEAVALLKKA</sequence>
<keyword evidence="5" id="KW-0411">Iron-sulfur</keyword>
<dbReference type="Gene3D" id="2.40.50.140">
    <property type="entry name" value="Nucleic acid-binding proteins"/>
    <property type="match status" value="1"/>
</dbReference>
<dbReference type="SUPFAM" id="SSF50249">
    <property type="entry name" value="Nucleic acid-binding proteins"/>
    <property type="match status" value="1"/>
</dbReference>
<dbReference type="InterPro" id="IPR030390">
    <property type="entry name" value="MeTrfase_TrmA_AS"/>
</dbReference>
<dbReference type="Pfam" id="PF05958">
    <property type="entry name" value="tRNA_U5-meth_tr"/>
    <property type="match status" value="1"/>
</dbReference>
<dbReference type="InterPro" id="IPR029063">
    <property type="entry name" value="SAM-dependent_MTases_sf"/>
</dbReference>
<keyword evidence="3 6" id="KW-0808">Transferase</keyword>
<evidence type="ECO:0000259" key="8">
    <source>
        <dbReference type="Pfam" id="PF01938"/>
    </source>
</evidence>
<keyword evidence="10" id="KW-1185">Reference proteome</keyword>
<feature type="binding site" evidence="6">
    <location>
        <position position="300"/>
    </location>
    <ligand>
        <name>S-adenosyl-L-methionine</name>
        <dbReference type="ChEBI" id="CHEBI:59789"/>
    </ligand>
</feature>
<evidence type="ECO:0000256" key="1">
    <source>
        <dbReference type="ARBA" id="ARBA00022485"/>
    </source>
</evidence>